<evidence type="ECO:0000313" key="2">
    <source>
        <dbReference type="EMBL" id="MBA4600862.1"/>
    </source>
</evidence>
<comment type="caution">
    <text evidence="2">The sequence shown here is derived from an EMBL/GenBank/DDBJ whole genome shotgun (WGS) entry which is preliminary data.</text>
</comment>
<dbReference type="SUPFAM" id="SSF51197">
    <property type="entry name" value="Clavaminate synthase-like"/>
    <property type="match status" value="1"/>
</dbReference>
<dbReference type="EMBL" id="JACEOL010000002">
    <property type="protein sequence ID" value="MBA4600862.1"/>
    <property type="molecule type" value="Genomic_DNA"/>
</dbReference>
<dbReference type="GO" id="GO:0016706">
    <property type="term" value="F:2-oxoglutarate-dependent dioxygenase activity"/>
    <property type="evidence" value="ECO:0007669"/>
    <property type="project" value="TreeGrafter"/>
</dbReference>
<dbReference type="Gene3D" id="2.60.120.650">
    <property type="entry name" value="Cupin"/>
    <property type="match status" value="1"/>
</dbReference>
<evidence type="ECO:0000259" key="1">
    <source>
        <dbReference type="PROSITE" id="PS51184"/>
    </source>
</evidence>
<dbReference type="PANTHER" id="PTHR12480:SF6">
    <property type="entry name" value="2-OXOGLUTARATE AND IRON-DEPENDENT OXYGENASE JMJD4"/>
    <property type="match status" value="1"/>
</dbReference>
<sequence length="281" mass="33095">MDSFEIPPDKMIDKRFNLSVEEFDNEYGKPGKPVLLTGIMEKWPASQKWTLEFFKTFFNEHTVIVKRSSKRDEQYEVSLGEYVDYLLKPEKEEDPLYLADWNFSLDFPELLNDYKVPDLFGNWLHYVPRVVMPPLRWIYIGPARSGTGLHMDVAMTGAWNAILSGRKRWAFFSPDQTGYMYNGAVNAFAPDYEKYPLFKNAKPIYAIQKPGEIIFTPSGWWHQVINEEDCVSITENFVNHTNFKRAIFPYLSTVCKYQKDLLLYYLRQIRGKIFKRNDNEV</sequence>
<dbReference type="InterPro" id="IPR050910">
    <property type="entry name" value="JMJD6_ArgDemeth/LysHydrox"/>
</dbReference>
<evidence type="ECO:0000313" key="3">
    <source>
        <dbReference type="Proteomes" id="UP000538292"/>
    </source>
</evidence>
<proteinExistence type="predicted"/>
<organism evidence="2 3">
    <name type="scientific">Thermoactinomyces mirandus</name>
    <dbReference type="NCBI Taxonomy" id="2756294"/>
    <lineage>
        <taxon>Bacteria</taxon>
        <taxon>Bacillati</taxon>
        <taxon>Bacillota</taxon>
        <taxon>Bacilli</taxon>
        <taxon>Bacillales</taxon>
        <taxon>Thermoactinomycetaceae</taxon>
        <taxon>Thermoactinomyces</taxon>
    </lineage>
</organism>
<reference evidence="2 3" key="1">
    <citation type="submission" date="2020-07" db="EMBL/GenBank/DDBJ databases">
        <title>Thermoactinomyces phylogeny.</title>
        <authorList>
            <person name="Dunlap C."/>
        </authorList>
    </citation>
    <scope>NUCLEOTIDE SEQUENCE [LARGE SCALE GENOMIC DNA]</scope>
    <source>
        <strain evidence="2 3">AMNI-1</strain>
    </source>
</reference>
<protein>
    <submittedName>
        <fullName evidence="2">Cupin-like domain-containing protein</fullName>
    </submittedName>
</protein>
<dbReference type="GO" id="GO:0045905">
    <property type="term" value="P:positive regulation of translational termination"/>
    <property type="evidence" value="ECO:0007669"/>
    <property type="project" value="TreeGrafter"/>
</dbReference>
<dbReference type="GO" id="GO:0005737">
    <property type="term" value="C:cytoplasm"/>
    <property type="evidence" value="ECO:0007669"/>
    <property type="project" value="TreeGrafter"/>
</dbReference>
<keyword evidence="3" id="KW-1185">Reference proteome</keyword>
<dbReference type="InterPro" id="IPR041667">
    <property type="entry name" value="Cupin_8"/>
</dbReference>
<dbReference type="InterPro" id="IPR003347">
    <property type="entry name" value="JmjC_dom"/>
</dbReference>
<dbReference type="PANTHER" id="PTHR12480">
    <property type="entry name" value="ARGININE DEMETHYLASE AND LYSYL-HYDROXYLASE JMJD"/>
    <property type="match status" value="1"/>
</dbReference>
<dbReference type="AlphaFoldDB" id="A0A7W2AQ32"/>
<name>A0A7W2AQ32_9BACL</name>
<dbReference type="RefSeq" id="WP_181736767.1">
    <property type="nucleotide sequence ID" value="NZ_JACEOL010000002.1"/>
</dbReference>
<dbReference type="GO" id="GO:0043565">
    <property type="term" value="F:sequence-specific DNA binding"/>
    <property type="evidence" value="ECO:0007669"/>
    <property type="project" value="TreeGrafter"/>
</dbReference>
<dbReference type="Proteomes" id="UP000538292">
    <property type="component" value="Unassembled WGS sequence"/>
</dbReference>
<dbReference type="Pfam" id="PF13621">
    <property type="entry name" value="Cupin_8"/>
    <property type="match status" value="1"/>
</dbReference>
<feature type="domain" description="JmjC" evidence="1">
    <location>
        <begin position="105"/>
        <end position="254"/>
    </location>
</feature>
<accession>A0A7W2AQ32</accession>
<dbReference type="SMART" id="SM00558">
    <property type="entry name" value="JmjC"/>
    <property type="match status" value="1"/>
</dbReference>
<dbReference type="PROSITE" id="PS51184">
    <property type="entry name" value="JMJC"/>
    <property type="match status" value="1"/>
</dbReference>
<gene>
    <name evidence="2" type="ORF">H2C83_00685</name>
</gene>